<keyword evidence="6" id="KW-0131">Cell cycle</keyword>
<dbReference type="GO" id="GO:0070979">
    <property type="term" value="P:protein K11-linked ubiquitination"/>
    <property type="evidence" value="ECO:0007669"/>
    <property type="project" value="TreeGrafter"/>
</dbReference>
<dbReference type="GO" id="GO:0005680">
    <property type="term" value="C:anaphase-promoting complex"/>
    <property type="evidence" value="ECO:0007669"/>
    <property type="project" value="InterPro"/>
</dbReference>
<keyword evidence="9" id="KW-1185">Reference proteome</keyword>
<gene>
    <name evidence="8" type="ORF">H4R20_004384</name>
</gene>
<dbReference type="Proteomes" id="UP001140094">
    <property type="component" value="Unassembled WGS sequence"/>
</dbReference>
<evidence type="ECO:0000313" key="8">
    <source>
        <dbReference type="EMBL" id="KAJ2799573.1"/>
    </source>
</evidence>
<protein>
    <recommendedName>
        <fullName evidence="2">Anaphase-promoting complex subunit 5</fullName>
    </recommendedName>
</protein>
<sequence>MGYSVYLSANKLVLLVAIEQYSRHYDWGPSTLTDIAQFLVTQLCDPTWTGDYQRVGKALDDIYVDAEDSSLREMLVARVEQVLQSIDSLHGFFDGLGRLVISADARPTEVDDDVMTLDSESLFGIFVRRCRLAFDQLEFHQVGQFYEDCRQAAAGLARQNAVSDANRAGLPPQQAELELREHVEQLIGILETEAGAPLPTTMEQQIREAAAQLHGHARLHYLSYLHHVRSGESEQSEAALRRFFDSSSDSSRNSNRAALQYALLYLAAMRTRLGIHDAARQALTEATHVARDCQDHTCLLYIVCWESRLQLSSLTHNSAERSHQLQQAHASLAALIDKAATMGNHELQTMGHLQLADLLSSTKADARLVFRSLQRAQALDVEYGVQRQRVAWHLAAAQAWQHYGSPWLAQLCVQMAQQQHGGTAALSEREHAQALRTQLHCESDLCGAVAACRRAAAQQRFSEASFIDPALKDSVAEAAEWLDVREECTGSRTTGRRELLPPSSSAAGRLRRARSLADGGYLCEAQDILLSIVCCTDAAATAATQAAAQKMLAALEK</sequence>
<evidence type="ECO:0000256" key="5">
    <source>
        <dbReference type="ARBA" id="ARBA00022786"/>
    </source>
</evidence>
<dbReference type="Pfam" id="PF12862">
    <property type="entry name" value="ANAPC5"/>
    <property type="match status" value="1"/>
</dbReference>
<keyword evidence="3" id="KW-0132">Cell division</keyword>
<proteinExistence type="inferred from homology"/>
<reference evidence="8" key="1">
    <citation type="submission" date="2022-07" db="EMBL/GenBank/DDBJ databases">
        <title>Phylogenomic reconstructions and comparative analyses of Kickxellomycotina fungi.</title>
        <authorList>
            <person name="Reynolds N.K."/>
            <person name="Stajich J.E."/>
            <person name="Barry K."/>
            <person name="Grigoriev I.V."/>
            <person name="Crous P."/>
            <person name="Smith M.E."/>
        </authorList>
    </citation>
    <scope>NUCLEOTIDE SEQUENCE</scope>
    <source>
        <strain evidence="8">NRRL 1565</strain>
    </source>
</reference>
<keyword evidence="5" id="KW-0833">Ubl conjugation pathway</keyword>
<dbReference type="InterPro" id="IPR037679">
    <property type="entry name" value="Apc5"/>
</dbReference>
<keyword evidence="4" id="KW-0498">Mitosis</keyword>
<dbReference type="GO" id="GO:0031145">
    <property type="term" value="P:anaphase-promoting complex-dependent catabolic process"/>
    <property type="evidence" value="ECO:0007669"/>
    <property type="project" value="TreeGrafter"/>
</dbReference>
<dbReference type="GO" id="GO:0045842">
    <property type="term" value="P:positive regulation of mitotic metaphase/anaphase transition"/>
    <property type="evidence" value="ECO:0007669"/>
    <property type="project" value="TreeGrafter"/>
</dbReference>
<dbReference type="OrthoDB" id="2504561at2759"/>
<evidence type="ECO:0000256" key="1">
    <source>
        <dbReference type="ARBA" id="ARBA00007450"/>
    </source>
</evidence>
<comment type="similarity">
    <text evidence="1">Belongs to the APC5 family.</text>
</comment>
<comment type="caution">
    <text evidence="8">The sequence shown here is derived from an EMBL/GenBank/DDBJ whole genome shotgun (WGS) entry which is preliminary data.</text>
</comment>
<dbReference type="AlphaFoldDB" id="A0A9W8LT61"/>
<accession>A0A9W8LT61</accession>
<dbReference type="PANTHER" id="PTHR12830:SF9">
    <property type="entry name" value="ANAPHASE-PROMOTING COMPLEX SUBUNIT 5"/>
    <property type="match status" value="1"/>
</dbReference>
<evidence type="ECO:0000313" key="9">
    <source>
        <dbReference type="Proteomes" id="UP001140094"/>
    </source>
</evidence>
<evidence type="ECO:0000256" key="3">
    <source>
        <dbReference type="ARBA" id="ARBA00022618"/>
    </source>
</evidence>
<dbReference type="PANTHER" id="PTHR12830">
    <property type="entry name" value="ANAPHASE-PROMOTING COMPLEX SUBUNIT 5"/>
    <property type="match status" value="1"/>
</dbReference>
<dbReference type="EMBL" id="JANBUO010001153">
    <property type="protein sequence ID" value="KAJ2799573.1"/>
    <property type="molecule type" value="Genomic_DNA"/>
</dbReference>
<evidence type="ECO:0000256" key="2">
    <source>
        <dbReference type="ARBA" id="ARBA00016066"/>
    </source>
</evidence>
<evidence type="ECO:0000256" key="6">
    <source>
        <dbReference type="ARBA" id="ARBA00023306"/>
    </source>
</evidence>
<dbReference type="InterPro" id="IPR026000">
    <property type="entry name" value="Apc5_dom"/>
</dbReference>
<evidence type="ECO:0000256" key="4">
    <source>
        <dbReference type="ARBA" id="ARBA00022776"/>
    </source>
</evidence>
<dbReference type="GO" id="GO:0051301">
    <property type="term" value="P:cell division"/>
    <property type="evidence" value="ECO:0007669"/>
    <property type="project" value="UniProtKB-KW"/>
</dbReference>
<evidence type="ECO:0000259" key="7">
    <source>
        <dbReference type="Pfam" id="PF12862"/>
    </source>
</evidence>
<feature type="domain" description="Anaphase-promoting complex subunit 5" evidence="7">
    <location>
        <begin position="220"/>
        <end position="310"/>
    </location>
</feature>
<name>A0A9W8LT61_9FUNG</name>
<organism evidence="8 9">
    <name type="scientific">Coemansia guatemalensis</name>
    <dbReference type="NCBI Taxonomy" id="2761395"/>
    <lineage>
        <taxon>Eukaryota</taxon>
        <taxon>Fungi</taxon>
        <taxon>Fungi incertae sedis</taxon>
        <taxon>Zoopagomycota</taxon>
        <taxon>Kickxellomycotina</taxon>
        <taxon>Kickxellomycetes</taxon>
        <taxon>Kickxellales</taxon>
        <taxon>Kickxellaceae</taxon>
        <taxon>Coemansia</taxon>
    </lineage>
</organism>